<keyword evidence="8" id="KW-0594">Phospholipid biosynthesis</keyword>
<dbReference type="EMBL" id="GG745331">
    <property type="protein sequence ID" value="KNE57307.1"/>
    <property type="molecule type" value="Genomic_DNA"/>
</dbReference>
<name>A0A0L0S424_ALLM3</name>
<keyword evidence="3 10" id="KW-0808">Transferase</keyword>
<keyword evidence="4 12" id="KW-0812">Transmembrane</keyword>
<dbReference type="Gene3D" id="1.20.120.1760">
    <property type="match status" value="1"/>
</dbReference>
<feature type="transmembrane region" description="Helical" evidence="12">
    <location>
        <begin position="256"/>
        <end position="280"/>
    </location>
</feature>
<dbReference type="VEuPathDB" id="FungiDB:AMAG_03032"/>
<keyword evidence="6" id="KW-0443">Lipid metabolism</keyword>
<keyword evidence="2" id="KW-0444">Lipid biosynthesis</keyword>
<evidence type="ECO:0000313" key="13">
    <source>
        <dbReference type="EMBL" id="KNE57307.1"/>
    </source>
</evidence>
<evidence type="ECO:0000256" key="7">
    <source>
        <dbReference type="ARBA" id="ARBA00023136"/>
    </source>
</evidence>
<feature type="transmembrane region" description="Helical" evidence="12">
    <location>
        <begin position="286"/>
        <end position="304"/>
    </location>
</feature>
<dbReference type="PANTHER" id="PTHR14269:SF60">
    <property type="entry name" value="CARDIOLIPIN SYNTHASE (CMP-FORMING)"/>
    <property type="match status" value="1"/>
</dbReference>
<reference evidence="14" key="2">
    <citation type="submission" date="2009-11" db="EMBL/GenBank/DDBJ databases">
        <title>The Genome Sequence of Allomyces macrogynus strain ATCC 38327.</title>
        <authorList>
            <consortium name="The Broad Institute Genome Sequencing Platform"/>
            <person name="Russ C."/>
            <person name="Cuomo C."/>
            <person name="Shea T."/>
            <person name="Young S.K."/>
            <person name="Zeng Q."/>
            <person name="Koehrsen M."/>
            <person name="Haas B."/>
            <person name="Borodovsky M."/>
            <person name="Guigo R."/>
            <person name="Alvarado L."/>
            <person name="Berlin A."/>
            <person name="Borenstein D."/>
            <person name="Chen Z."/>
            <person name="Engels R."/>
            <person name="Freedman E."/>
            <person name="Gellesch M."/>
            <person name="Goldberg J."/>
            <person name="Griggs A."/>
            <person name="Gujja S."/>
            <person name="Heiman D."/>
            <person name="Hepburn T."/>
            <person name="Howarth C."/>
            <person name="Jen D."/>
            <person name="Larson L."/>
            <person name="Lewis B."/>
            <person name="Mehta T."/>
            <person name="Park D."/>
            <person name="Pearson M."/>
            <person name="Roberts A."/>
            <person name="Saif S."/>
            <person name="Shenoy N."/>
            <person name="Sisk P."/>
            <person name="Stolte C."/>
            <person name="Sykes S."/>
            <person name="Walk T."/>
            <person name="White J."/>
            <person name="Yandava C."/>
            <person name="Burger G."/>
            <person name="Gray M.W."/>
            <person name="Holland P.W.H."/>
            <person name="King N."/>
            <person name="Lang F.B.F."/>
            <person name="Roger A.J."/>
            <person name="Ruiz-Trillo I."/>
            <person name="Lander E."/>
            <person name="Nusbaum C."/>
        </authorList>
    </citation>
    <scope>NUCLEOTIDE SEQUENCE [LARGE SCALE GENOMIC DNA]</scope>
    <source>
        <strain evidence="14">ATCC 38327</strain>
    </source>
</reference>
<dbReference type="GO" id="GO:0043337">
    <property type="term" value="F:cardiolipin synthase (CMP-forming)"/>
    <property type="evidence" value="ECO:0007669"/>
    <property type="project" value="TreeGrafter"/>
</dbReference>
<evidence type="ECO:0000256" key="12">
    <source>
        <dbReference type="SAM" id="Phobius"/>
    </source>
</evidence>
<dbReference type="InterPro" id="IPR048254">
    <property type="entry name" value="CDP_ALCOHOL_P_TRANSF_CS"/>
</dbReference>
<dbReference type="eggNOG" id="KOG1617">
    <property type="taxonomic scope" value="Eukaryota"/>
</dbReference>
<evidence type="ECO:0000313" key="14">
    <source>
        <dbReference type="Proteomes" id="UP000054350"/>
    </source>
</evidence>
<proteinExistence type="inferred from homology"/>
<dbReference type="InterPro" id="IPR043130">
    <property type="entry name" value="CDP-OH_PTrfase_TM_dom"/>
</dbReference>
<evidence type="ECO:0000256" key="10">
    <source>
        <dbReference type="RuleBase" id="RU003750"/>
    </source>
</evidence>
<evidence type="ECO:0000256" key="4">
    <source>
        <dbReference type="ARBA" id="ARBA00022692"/>
    </source>
</evidence>
<evidence type="ECO:0000256" key="2">
    <source>
        <dbReference type="ARBA" id="ARBA00022516"/>
    </source>
</evidence>
<dbReference type="AlphaFoldDB" id="A0A0L0S424"/>
<dbReference type="OrthoDB" id="10020554at2759"/>
<feature type="region of interest" description="Disordered" evidence="11">
    <location>
        <begin position="50"/>
        <end position="89"/>
    </location>
</feature>
<dbReference type="PANTHER" id="PTHR14269">
    <property type="entry name" value="CDP-DIACYLGLYCEROL--GLYCEROL-3-PHOSPHATE 3-PHOSPHATIDYLTRANSFERASE-RELATED"/>
    <property type="match status" value="1"/>
</dbReference>
<feature type="transmembrane region" description="Helical" evidence="12">
    <location>
        <begin position="184"/>
        <end position="208"/>
    </location>
</feature>
<reference evidence="13 14" key="1">
    <citation type="submission" date="2009-11" db="EMBL/GenBank/DDBJ databases">
        <title>Annotation of Allomyces macrogynus ATCC 38327.</title>
        <authorList>
            <consortium name="The Broad Institute Genome Sequencing Platform"/>
            <person name="Russ C."/>
            <person name="Cuomo C."/>
            <person name="Burger G."/>
            <person name="Gray M.W."/>
            <person name="Holland P.W.H."/>
            <person name="King N."/>
            <person name="Lang F.B.F."/>
            <person name="Roger A.J."/>
            <person name="Ruiz-Trillo I."/>
            <person name="Young S.K."/>
            <person name="Zeng Q."/>
            <person name="Gargeya S."/>
            <person name="Fitzgerald M."/>
            <person name="Haas B."/>
            <person name="Abouelleil A."/>
            <person name="Alvarado L."/>
            <person name="Arachchi H.M."/>
            <person name="Berlin A."/>
            <person name="Chapman S.B."/>
            <person name="Gearin G."/>
            <person name="Goldberg J."/>
            <person name="Griggs A."/>
            <person name="Gujja S."/>
            <person name="Hansen M."/>
            <person name="Heiman D."/>
            <person name="Howarth C."/>
            <person name="Larimer J."/>
            <person name="Lui A."/>
            <person name="MacDonald P.J.P."/>
            <person name="McCowen C."/>
            <person name="Montmayeur A."/>
            <person name="Murphy C."/>
            <person name="Neiman D."/>
            <person name="Pearson M."/>
            <person name="Priest M."/>
            <person name="Roberts A."/>
            <person name="Saif S."/>
            <person name="Shea T."/>
            <person name="Sisk P."/>
            <person name="Stolte C."/>
            <person name="Sykes S."/>
            <person name="Wortman J."/>
            <person name="Nusbaum C."/>
            <person name="Birren B."/>
        </authorList>
    </citation>
    <scope>NUCLEOTIDE SEQUENCE [LARGE SCALE GENOMIC DNA]</scope>
    <source>
        <strain evidence="13 14">ATCC 38327</strain>
    </source>
</reference>
<protein>
    <recommendedName>
        <fullName evidence="15">CDP-diacylglycerol-glycerol-3-phosphate 3-phosphatidyltransferase</fullName>
    </recommendedName>
</protein>
<organism evidence="13 14">
    <name type="scientific">Allomyces macrogynus (strain ATCC 38327)</name>
    <name type="common">Allomyces javanicus var. macrogynus</name>
    <dbReference type="NCBI Taxonomy" id="578462"/>
    <lineage>
        <taxon>Eukaryota</taxon>
        <taxon>Fungi</taxon>
        <taxon>Fungi incertae sedis</taxon>
        <taxon>Blastocladiomycota</taxon>
        <taxon>Blastocladiomycetes</taxon>
        <taxon>Blastocladiales</taxon>
        <taxon>Blastocladiaceae</taxon>
        <taxon>Allomyces</taxon>
    </lineage>
</organism>
<keyword evidence="7 12" id="KW-0472">Membrane</keyword>
<keyword evidence="14" id="KW-1185">Reference proteome</keyword>
<dbReference type="Pfam" id="PF01066">
    <property type="entry name" value="CDP-OH_P_transf"/>
    <property type="match status" value="1"/>
</dbReference>
<evidence type="ECO:0008006" key="15">
    <source>
        <dbReference type="Google" id="ProtNLM"/>
    </source>
</evidence>
<evidence type="ECO:0000256" key="8">
    <source>
        <dbReference type="ARBA" id="ARBA00023209"/>
    </source>
</evidence>
<comment type="subcellular location">
    <subcellularLocation>
        <location evidence="1">Membrane</location>
        <topology evidence="1">Multi-pass membrane protein</topology>
    </subcellularLocation>
</comment>
<dbReference type="InterPro" id="IPR050324">
    <property type="entry name" value="CDP-alcohol_PTase-I"/>
</dbReference>
<feature type="compositionally biased region" description="Low complexity" evidence="11">
    <location>
        <begin position="68"/>
        <end position="86"/>
    </location>
</feature>
<dbReference type="GO" id="GO:0016020">
    <property type="term" value="C:membrane"/>
    <property type="evidence" value="ECO:0007669"/>
    <property type="project" value="UniProtKB-SubCell"/>
</dbReference>
<dbReference type="Proteomes" id="UP000054350">
    <property type="component" value="Unassembled WGS sequence"/>
</dbReference>
<dbReference type="InterPro" id="IPR000462">
    <property type="entry name" value="CDP-OH_P_trans"/>
</dbReference>
<keyword evidence="9" id="KW-1208">Phospholipid metabolism</keyword>
<dbReference type="PROSITE" id="PS00379">
    <property type="entry name" value="CDP_ALCOHOL_P_TRANSF"/>
    <property type="match status" value="1"/>
</dbReference>
<evidence type="ECO:0000256" key="6">
    <source>
        <dbReference type="ARBA" id="ARBA00023098"/>
    </source>
</evidence>
<evidence type="ECO:0000256" key="5">
    <source>
        <dbReference type="ARBA" id="ARBA00022989"/>
    </source>
</evidence>
<gene>
    <name evidence="13" type="ORF">AMAG_03032</name>
</gene>
<evidence type="ECO:0000256" key="9">
    <source>
        <dbReference type="ARBA" id="ARBA00023264"/>
    </source>
</evidence>
<dbReference type="GO" id="GO:0005739">
    <property type="term" value="C:mitochondrion"/>
    <property type="evidence" value="ECO:0007669"/>
    <property type="project" value="TreeGrafter"/>
</dbReference>
<comment type="similarity">
    <text evidence="10">Belongs to the CDP-alcohol phosphatidyltransferase class-I family.</text>
</comment>
<evidence type="ECO:0000256" key="3">
    <source>
        <dbReference type="ARBA" id="ARBA00022679"/>
    </source>
</evidence>
<keyword evidence="5 12" id="KW-1133">Transmembrane helix</keyword>
<evidence type="ECO:0000256" key="11">
    <source>
        <dbReference type="SAM" id="MobiDB-lite"/>
    </source>
</evidence>
<dbReference type="FunFam" id="1.20.120.1760:FF:000017">
    <property type="entry name" value="Phosphatidyl synthase"/>
    <property type="match status" value="1"/>
</dbReference>
<dbReference type="GO" id="GO:0032049">
    <property type="term" value="P:cardiolipin biosynthetic process"/>
    <property type="evidence" value="ECO:0007669"/>
    <property type="project" value="TreeGrafter"/>
</dbReference>
<dbReference type="STRING" id="578462.A0A0L0S424"/>
<accession>A0A0L0S424</accession>
<sequence length="333" mass="34775">MIAHRKSLTRLLGTCSPRMPTRLAFGHCSAVAPSPFPRLLLARGSCRPYSSAPPSEPSVRNVVPDPAPGTSAAAPSTTASAAPAAAPRDRSPAPIYGAFRLGNSGVAGAGEVHENIYTIPNAMSLARLVSTPFVGYFIVTEQFTPALALFAVSAVTDALDGYIARNFNMRSVLGTILDPMADKALMTTLTVSLGYVGLIPLPLAVLIIGRDAGLVISSFVVRYKSLPPPKTFARFWDISLPSAEVRPTLISKANTVLQLGLVGGALAAPVAAGTALATMWAAYAPALHWTVAATTLWSGLSYVFSRDAVRYLHPPPKDAEPGAGKGAKAEKSD</sequence>
<evidence type="ECO:0000256" key="1">
    <source>
        <dbReference type="ARBA" id="ARBA00004141"/>
    </source>
</evidence>